<evidence type="ECO:0000313" key="6">
    <source>
        <dbReference type="Proteomes" id="UP001642540"/>
    </source>
</evidence>
<dbReference type="SUPFAM" id="SSF47986">
    <property type="entry name" value="DEATH domain"/>
    <property type="match status" value="1"/>
</dbReference>
<dbReference type="Gene3D" id="1.10.533.10">
    <property type="entry name" value="Death Domain, Fas"/>
    <property type="match status" value="1"/>
</dbReference>
<evidence type="ECO:0000256" key="2">
    <source>
        <dbReference type="ARBA" id="ARBA00023043"/>
    </source>
</evidence>
<evidence type="ECO:0000256" key="3">
    <source>
        <dbReference type="PROSITE-ProRule" id="PRU00023"/>
    </source>
</evidence>
<feature type="repeat" description="ANK" evidence="3">
    <location>
        <begin position="619"/>
        <end position="654"/>
    </location>
</feature>
<dbReference type="InterPro" id="IPR011029">
    <property type="entry name" value="DEATH-like_dom_sf"/>
</dbReference>
<keyword evidence="2 3" id="KW-0040">ANK repeat</keyword>
<sequence>MEDWQKTRITRNLPTLIENTKCNVMLLARLQAKDLLSDHDCEVLVSIPTDLDRSKKLYDIILTRCGAYDILLTALKDTRQSGAYEILKKKTKDNDNRSLVEPMQELALGKNTSKCPTIDENTVFEALATGNLQILSRVCQLYVESGRDITEITAPGKKSLLHYAVSHLKYDVVAWLLNVHNFKTVLSNLRMCDLLHYCIQMTESLSDKIVKEKVRIVETLVHERKELLEAADKHSNTPILSDGKHVDLLIKLIELGANISCSNSRQHTMLHKACKLPSSQYLKLSQFLFKNGHGTAFKARNDYGVTPIHFVVQAQDIPLEILIKLSSIEFNFNDVDKYGNTVLLYAIMGNRSVEFIDVLIEYGANWKLYGSRGRTVLHYAAWHGNVNALKYFLAKGMDINEKCENQNPPLHYAVLDSPTNTLKLESVKFLMDNNADVNARDTDGYTVLHHAVISPNIQFMEVMEYLISVGADINAVDNKNIAVMNRAAEKLNPYQYDSLLQAILKTNTLLRAIPDNKGCTFLHWAVLLMEPLDRTLETFSTHWDINSKDSYNGNSVLFMAIQGKRSEACLNSLIRLGANWNHLNSTNQNALHFAVEAGYLGGVKFFLKKGCNINAKDEKGNTVLHSALSNMIEEQYEIVVELVNNGADLKARNKAFLTCQEYALTLVKVSEVDSRVLRVLDLD</sequence>
<feature type="repeat" description="ANK" evidence="3">
    <location>
        <begin position="443"/>
        <end position="478"/>
    </location>
</feature>
<dbReference type="PANTHER" id="PTHR24198">
    <property type="entry name" value="ANKYRIN REPEAT AND PROTEIN KINASE DOMAIN-CONTAINING PROTEIN"/>
    <property type="match status" value="1"/>
</dbReference>
<feature type="repeat" description="ANK" evidence="3">
    <location>
        <begin position="586"/>
        <end position="618"/>
    </location>
</feature>
<dbReference type="SUPFAM" id="SSF48403">
    <property type="entry name" value="Ankyrin repeat"/>
    <property type="match status" value="3"/>
</dbReference>
<name>A0ABP1PQI2_9HEXA</name>
<gene>
    <name evidence="5" type="ORF">ODALV1_LOCUS1365</name>
</gene>
<dbReference type="InterPro" id="IPR002110">
    <property type="entry name" value="Ankyrin_rpt"/>
</dbReference>
<dbReference type="CDD" id="cd01671">
    <property type="entry name" value="CARD"/>
    <property type="match status" value="1"/>
</dbReference>
<feature type="repeat" description="ANK" evidence="3">
    <location>
        <begin position="405"/>
        <end position="442"/>
    </location>
</feature>
<proteinExistence type="predicted"/>
<dbReference type="InterPro" id="IPR001315">
    <property type="entry name" value="CARD"/>
</dbReference>
<dbReference type="PROSITE" id="PS50297">
    <property type="entry name" value="ANK_REP_REGION"/>
    <property type="match status" value="5"/>
</dbReference>
<dbReference type="Proteomes" id="UP001642540">
    <property type="component" value="Unassembled WGS sequence"/>
</dbReference>
<dbReference type="PANTHER" id="PTHR24198:SF165">
    <property type="entry name" value="ANKYRIN REPEAT-CONTAINING PROTEIN-RELATED"/>
    <property type="match status" value="1"/>
</dbReference>
<organism evidence="5 6">
    <name type="scientific">Orchesella dallaii</name>
    <dbReference type="NCBI Taxonomy" id="48710"/>
    <lineage>
        <taxon>Eukaryota</taxon>
        <taxon>Metazoa</taxon>
        <taxon>Ecdysozoa</taxon>
        <taxon>Arthropoda</taxon>
        <taxon>Hexapoda</taxon>
        <taxon>Collembola</taxon>
        <taxon>Entomobryomorpha</taxon>
        <taxon>Entomobryoidea</taxon>
        <taxon>Orchesellidae</taxon>
        <taxon>Orchesellinae</taxon>
        <taxon>Orchesella</taxon>
    </lineage>
</organism>
<dbReference type="InterPro" id="IPR036770">
    <property type="entry name" value="Ankyrin_rpt-contain_sf"/>
</dbReference>
<evidence type="ECO:0000256" key="1">
    <source>
        <dbReference type="ARBA" id="ARBA00022737"/>
    </source>
</evidence>
<dbReference type="EMBL" id="CAXLJM020000004">
    <property type="protein sequence ID" value="CAL8070680.1"/>
    <property type="molecule type" value="Genomic_DNA"/>
</dbReference>
<feature type="domain" description="CARD" evidence="4">
    <location>
        <begin position="1"/>
        <end position="90"/>
    </location>
</feature>
<dbReference type="PROSITE" id="PS50088">
    <property type="entry name" value="ANK_REPEAT"/>
    <property type="match status" value="5"/>
</dbReference>
<dbReference type="PRINTS" id="PR01415">
    <property type="entry name" value="ANKYRIN"/>
</dbReference>
<reference evidence="5 6" key="1">
    <citation type="submission" date="2024-08" db="EMBL/GenBank/DDBJ databases">
        <authorList>
            <person name="Cucini C."/>
            <person name="Frati F."/>
        </authorList>
    </citation>
    <scope>NUCLEOTIDE SEQUENCE [LARGE SCALE GENOMIC DNA]</scope>
</reference>
<dbReference type="Pfam" id="PF12796">
    <property type="entry name" value="Ank_2"/>
    <property type="match status" value="3"/>
</dbReference>
<evidence type="ECO:0000313" key="5">
    <source>
        <dbReference type="EMBL" id="CAL8070680.1"/>
    </source>
</evidence>
<protein>
    <recommendedName>
        <fullName evidence="4">CARD domain-containing protein</fullName>
    </recommendedName>
</protein>
<dbReference type="Gene3D" id="1.25.40.20">
    <property type="entry name" value="Ankyrin repeat-containing domain"/>
    <property type="match status" value="4"/>
</dbReference>
<keyword evidence="1" id="KW-0677">Repeat</keyword>
<keyword evidence="6" id="KW-1185">Reference proteome</keyword>
<dbReference type="SMART" id="SM00248">
    <property type="entry name" value="ANK"/>
    <property type="match status" value="10"/>
</dbReference>
<comment type="caution">
    <text evidence="5">The sequence shown here is derived from an EMBL/GenBank/DDBJ whole genome shotgun (WGS) entry which is preliminary data.</text>
</comment>
<dbReference type="PROSITE" id="PS50209">
    <property type="entry name" value="CARD"/>
    <property type="match status" value="1"/>
</dbReference>
<accession>A0ABP1PQI2</accession>
<evidence type="ECO:0000259" key="4">
    <source>
        <dbReference type="PROSITE" id="PS50209"/>
    </source>
</evidence>
<feature type="repeat" description="ANK" evidence="3">
    <location>
        <begin position="372"/>
        <end position="404"/>
    </location>
</feature>